<keyword evidence="2" id="KW-1133">Transmembrane helix</keyword>
<feature type="compositionally biased region" description="Basic and acidic residues" evidence="1">
    <location>
        <begin position="595"/>
        <end position="613"/>
    </location>
</feature>
<evidence type="ECO:0000313" key="3">
    <source>
        <dbReference type="EMBL" id="PWI67177.1"/>
    </source>
</evidence>
<proteinExistence type="predicted"/>
<gene>
    <name evidence="3" type="ORF">PCL_04339</name>
</gene>
<sequence>MPQATDHGRRTPALRPLAGPCCPGAAPPRSASSGSGSDTAALEGSAQGWWAARALDTSTHIERLQLASTTRNDVPSGLATTSSRAVAHRLPNTAIRHPASLHHRAIVIRIHGQRLPPSPTHRPTSKVNKLLPLAPQLATNASLRSSRHVRARPPPRPPFDCRRDSSSDASRFFDMADDLDSIVKGAPVAAPDIKPAPGPTPIQPITSKQGDPLNSAPSSPSMVYLNLLILEASLRAQFLELRARRRHHTFFLALLTAWVAFFGYKLYFAPREDGRGVGGSIYWAVEGAQRVCFMGGIITAILVWATGIWDRGIRWPRRWFAISNRGLRGFNCKLVIIRRPWWAEALSTIGFFLTYGLFSHTASSSYRHVDPSLLRETERELQLSADTHPTLVLPHEDEERGGHEEDLAPGGDYVKLLLLAKPFSPTFRENWELYRTEYWERENERRAILRRKVKEHDRKVAKQTHGWLWWLPWQQTQPVARPHKSHLSRASVSEKARRRRNSSNARRPSISSARGQTPSFEGVEELQMSRRPSSASTGSDKRRRKPGSVSKAKRPGTESRSVTPEIPSPLTRESTPAGGDGAGDTGRVLRSAGAKARDKEKEKEKDKEKGGSD</sequence>
<dbReference type="GO" id="GO:0019888">
    <property type="term" value="F:protein phosphatase regulator activity"/>
    <property type="evidence" value="ECO:0007669"/>
    <property type="project" value="InterPro"/>
</dbReference>
<accession>A0A2U3DY64</accession>
<feature type="region of interest" description="Disordered" evidence="1">
    <location>
        <begin position="142"/>
        <end position="166"/>
    </location>
</feature>
<dbReference type="AlphaFoldDB" id="A0A2U3DY64"/>
<evidence type="ECO:0000256" key="1">
    <source>
        <dbReference type="SAM" id="MobiDB-lite"/>
    </source>
</evidence>
<dbReference type="PANTHER" id="PTHR28249:SF1">
    <property type="entry name" value="SPORULATION-SPECIFIC PROTEIN SPO7"/>
    <property type="match status" value="1"/>
</dbReference>
<evidence type="ECO:0000313" key="4">
    <source>
        <dbReference type="Proteomes" id="UP000245956"/>
    </source>
</evidence>
<feature type="transmembrane region" description="Helical" evidence="2">
    <location>
        <begin position="341"/>
        <end position="358"/>
    </location>
</feature>
<dbReference type="Proteomes" id="UP000245956">
    <property type="component" value="Unassembled WGS sequence"/>
</dbReference>
<feature type="compositionally biased region" description="Basic residues" evidence="1">
    <location>
        <begin position="541"/>
        <end position="554"/>
    </location>
</feature>
<dbReference type="InterPro" id="IPR005605">
    <property type="entry name" value="Spo7"/>
</dbReference>
<comment type="caution">
    <text evidence="3">The sequence shown here is derived from an EMBL/GenBank/DDBJ whole genome shotgun (WGS) entry which is preliminary data.</text>
</comment>
<dbReference type="GO" id="GO:0006998">
    <property type="term" value="P:nuclear envelope organization"/>
    <property type="evidence" value="ECO:0007669"/>
    <property type="project" value="TreeGrafter"/>
</dbReference>
<dbReference type="GO" id="GO:0004721">
    <property type="term" value="F:phosphoprotein phosphatase activity"/>
    <property type="evidence" value="ECO:0007669"/>
    <property type="project" value="TreeGrafter"/>
</dbReference>
<feature type="transmembrane region" description="Helical" evidence="2">
    <location>
        <begin position="250"/>
        <end position="268"/>
    </location>
</feature>
<dbReference type="EMBL" id="LCWV01000020">
    <property type="protein sequence ID" value="PWI67177.1"/>
    <property type="molecule type" value="Genomic_DNA"/>
</dbReference>
<dbReference type="Pfam" id="PF03907">
    <property type="entry name" value="Spo7"/>
    <property type="match status" value="1"/>
</dbReference>
<evidence type="ECO:0008006" key="5">
    <source>
        <dbReference type="Google" id="ProtNLM"/>
    </source>
</evidence>
<feature type="region of interest" description="Disordered" evidence="1">
    <location>
        <begin position="480"/>
        <end position="613"/>
    </location>
</feature>
<feature type="region of interest" description="Disordered" evidence="1">
    <location>
        <begin position="1"/>
        <end position="41"/>
    </location>
</feature>
<keyword evidence="2" id="KW-0472">Membrane</keyword>
<reference evidence="3 4" key="1">
    <citation type="journal article" date="2016" name="Front. Microbiol.">
        <title>Genome and transcriptome sequences reveal the specific parasitism of the nematophagous Purpureocillium lilacinum 36-1.</title>
        <authorList>
            <person name="Xie J."/>
            <person name="Li S."/>
            <person name="Mo C."/>
            <person name="Xiao X."/>
            <person name="Peng D."/>
            <person name="Wang G."/>
            <person name="Xiao Y."/>
        </authorList>
    </citation>
    <scope>NUCLEOTIDE SEQUENCE [LARGE SCALE GENOMIC DNA]</scope>
    <source>
        <strain evidence="3 4">36-1</strain>
    </source>
</reference>
<name>A0A2U3DY64_PURLI</name>
<evidence type="ECO:0000256" key="2">
    <source>
        <dbReference type="SAM" id="Phobius"/>
    </source>
</evidence>
<feature type="transmembrane region" description="Helical" evidence="2">
    <location>
        <begin position="288"/>
        <end position="309"/>
    </location>
</feature>
<organism evidence="3 4">
    <name type="scientific">Purpureocillium lilacinum</name>
    <name type="common">Paecilomyces lilacinus</name>
    <dbReference type="NCBI Taxonomy" id="33203"/>
    <lineage>
        <taxon>Eukaryota</taxon>
        <taxon>Fungi</taxon>
        <taxon>Dikarya</taxon>
        <taxon>Ascomycota</taxon>
        <taxon>Pezizomycotina</taxon>
        <taxon>Sordariomycetes</taxon>
        <taxon>Hypocreomycetidae</taxon>
        <taxon>Hypocreales</taxon>
        <taxon>Ophiocordycipitaceae</taxon>
        <taxon>Purpureocillium</taxon>
    </lineage>
</organism>
<dbReference type="PANTHER" id="PTHR28249">
    <property type="entry name" value="SPORULATION-SPECIFIC PROTEIN SPO7"/>
    <property type="match status" value="1"/>
</dbReference>
<dbReference type="GO" id="GO:0071595">
    <property type="term" value="C:Nem1-Spo7 phosphatase complex"/>
    <property type="evidence" value="ECO:0007669"/>
    <property type="project" value="TreeGrafter"/>
</dbReference>
<feature type="compositionally biased region" description="Low complexity" evidence="1">
    <location>
        <begin position="502"/>
        <end position="514"/>
    </location>
</feature>
<feature type="compositionally biased region" description="Low complexity" evidence="1">
    <location>
        <begin position="18"/>
        <end position="37"/>
    </location>
</feature>
<keyword evidence="2" id="KW-0812">Transmembrane</keyword>
<protein>
    <recommendedName>
        <fullName evidence="5">Spo7-like protein</fullName>
    </recommendedName>
</protein>